<evidence type="ECO:0000256" key="8">
    <source>
        <dbReference type="ARBA" id="ARBA00023277"/>
    </source>
</evidence>
<evidence type="ECO:0000256" key="4">
    <source>
        <dbReference type="ARBA" id="ARBA00022600"/>
    </source>
</evidence>
<evidence type="ECO:0000256" key="3">
    <source>
        <dbReference type="ARBA" id="ARBA00006047"/>
    </source>
</evidence>
<dbReference type="InterPro" id="IPR000811">
    <property type="entry name" value="Glyco_trans_35"/>
</dbReference>
<evidence type="ECO:0000256" key="5">
    <source>
        <dbReference type="ARBA" id="ARBA00022676"/>
    </source>
</evidence>
<dbReference type="Gene3D" id="3.40.50.2000">
    <property type="entry name" value="Glycogen Phosphorylase B"/>
    <property type="match status" value="2"/>
</dbReference>
<dbReference type="Pfam" id="PF00343">
    <property type="entry name" value="Phosphorylase"/>
    <property type="match status" value="1"/>
</dbReference>
<comment type="catalytic activity">
    <reaction evidence="1 11">
        <text>[(1-&gt;4)-alpha-D-glucosyl](n) + phosphate = [(1-&gt;4)-alpha-D-glucosyl](n-1) + alpha-D-glucose 1-phosphate</text>
        <dbReference type="Rhea" id="RHEA:41732"/>
        <dbReference type="Rhea" id="RHEA-COMP:9584"/>
        <dbReference type="Rhea" id="RHEA-COMP:9586"/>
        <dbReference type="ChEBI" id="CHEBI:15444"/>
        <dbReference type="ChEBI" id="CHEBI:43474"/>
        <dbReference type="ChEBI" id="CHEBI:58601"/>
        <dbReference type="EC" id="2.4.1.1"/>
    </reaction>
</comment>
<dbReference type="PIRSF" id="PIRSF000460">
    <property type="entry name" value="Pprylas_GlgP"/>
    <property type="match status" value="1"/>
</dbReference>
<comment type="cofactor">
    <cofactor evidence="2 11">
        <name>pyridoxal 5'-phosphate</name>
        <dbReference type="ChEBI" id="CHEBI:597326"/>
    </cofactor>
</comment>
<dbReference type="AlphaFoldDB" id="A0A5B0H3U6"/>
<keyword evidence="13" id="KW-1185">Reference proteome</keyword>
<dbReference type="RefSeq" id="WP_149671808.1">
    <property type="nucleotide sequence ID" value="NZ_VTUZ01000013.1"/>
</dbReference>
<evidence type="ECO:0000256" key="1">
    <source>
        <dbReference type="ARBA" id="ARBA00001275"/>
    </source>
</evidence>
<name>A0A5B0H3U6_9BURK</name>
<organism evidence="12 13">
    <name type="scientific">Paraburkholderia panacisoli</name>
    <dbReference type="NCBI Taxonomy" id="2603818"/>
    <lineage>
        <taxon>Bacteria</taxon>
        <taxon>Pseudomonadati</taxon>
        <taxon>Pseudomonadota</taxon>
        <taxon>Betaproteobacteria</taxon>
        <taxon>Burkholderiales</taxon>
        <taxon>Burkholderiaceae</taxon>
        <taxon>Paraburkholderia</taxon>
    </lineage>
</organism>
<reference evidence="12 13" key="1">
    <citation type="submission" date="2019-08" db="EMBL/GenBank/DDBJ databases">
        <title>Paraburkholderia sp. DCY113.</title>
        <authorList>
            <person name="Kang J."/>
        </authorList>
    </citation>
    <scope>NUCLEOTIDE SEQUENCE [LARGE SCALE GENOMIC DNA]</scope>
    <source>
        <strain evidence="12 13">DCY113</strain>
    </source>
</reference>
<gene>
    <name evidence="12" type="ORF">FVF58_21240</name>
</gene>
<dbReference type="PANTHER" id="PTHR11468:SF3">
    <property type="entry name" value="GLYCOGEN PHOSPHORYLASE, LIVER FORM"/>
    <property type="match status" value="1"/>
</dbReference>
<comment type="function">
    <text evidence="9">Phosphorylase is an important allosteric enzyme in carbohydrate metabolism. Enzymes from different sources differ in their regulatory mechanisms and in their natural substrates. However, all known phosphorylases share catalytic and structural properties.</text>
</comment>
<keyword evidence="4" id="KW-0321">Glycogen metabolism</keyword>
<evidence type="ECO:0000256" key="11">
    <source>
        <dbReference type="RuleBase" id="RU000587"/>
    </source>
</evidence>
<dbReference type="EC" id="2.4.1.1" evidence="11"/>
<evidence type="ECO:0000256" key="2">
    <source>
        <dbReference type="ARBA" id="ARBA00001933"/>
    </source>
</evidence>
<protein>
    <recommendedName>
        <fullName evidence="11">Alpha-1,4 glucan phosphorylase</fullName>
        <ecNumber evidence="11">2.4.1.1</ecNumber>
    </recommendedName>
</protein>
<evidence type="ECO:0000256" key="6">
    <source>
        <dbReference type="ARBA" id="ARBA00022679"/>
    </source>
</evidence>
<keyword evidence="6 11" id="KW-0808">Transferase</keyword>
<comment type="caution">
    <text evidence="12">The sequence shown here is derived from an EMBL/GenBank/DDBJ whole genome shotgun (WGS) entry which is preliminary data.</text>
</comment>
<evidence type="ECO:0000313" key="12">
    <source>
        <dbReference type="EMBL" id="KAA1009804.1"/>
    </source>
</evidence>
<feature type="modified residue" description="N6-(pyridoxal phosphate)lysine" evidence="10">
    <location>
        <position position="675"/>
    </location>
</feature>
<dbReference type="GO" id="GO:0030170">
    <property type="term" value="F:pyridoxal phosphate binding"/>
    <property type="evidence" value="ECO:0007669"/>
    <property type="project" value="InterPro"/>
</dbReference>
<evidence type="ECO:0000256" key="9">
    <source>
        <dbReference type="ARBA" id="ARBA00025174"/>
    </source>
</evidence>
<dbReference type="GO" id="GO:0005737">
    <property type="term" value="C:cytoplasm"/>
    <property type="evidence" value="ECO:0007669"/>
    <property type="project" value="TreeGrafter"/>
</dbReference>
<accession>A0A5B0H3U6</accession>
<sequence>MAADLPARASGSAEPARSGLDADALQRDVIDNLICQQARYPAIATPHDWYRALACSVRDRMLARWVATVQTYAARDVRVACYLSAEFLIGPQLGNNIVNLGIEANTRTAMLALGQDLDMLLALEEEPGLGNGGLGRLAACYLDSLATLETPAIGYGIRYEFGIFDQQIRDGWQEEVTDKWLQKGNPWEIVHPDVTCYVSFGGRTENDTDAQGRLRVRWIPANQVKGVACDIPILGFHVNTCNTLRLWKSEAVESFDLQDFNAGDYYQAVQEKVISETLSKVLYPNDEPEAGKRLRLAQQYFFVSCSLQDMFRLLDLKGEPASSFADRFAVQLNDTHPAIAVAELMRLLVDERQLGWDEAWDITRRSLAYTNHTLLPEALETWGLPLFRSLLPRPLEIIYEINRRFLDELRQRYAGDEARVARMSLIDERGKKLLRMAHLATVGSHAVNGVAALHSTLLKQTVLRDFAELWPERFHNVTNGVTPRRFMLLCNPGLARLLDETVGEGWITDLTRLRELAAHADDAAFRERWCRVKLSNKEALAARIRSATGIVVDPGTLFDIQVKRIHEYKRQHLNALFIISLYQRLRRNPQLACAPRCFVFGGKAAPGYAMAKLIIRLINGVAEVVNNDPAVNDRLKVVFFPDFNVKNAHFIYPAADLSEQISTAGKEASGTGNMKFMMNGALTIGTLDGANVEIREEVGDENFFLFGLTAEQVERVRRGGYRPEDYANGNPELREALALIAEGHFSRGDRNMFRALVENLLRVDPFLVLADYADYMACQERVSAAWQDPQRWARMSILNTAYAGKFSSDRAIGEYCEQIWKIRPVKIDLDRL</sequence>
<dbReference type="NCBIfam" id="TIGR02093">
    <property type="entry name" value="P_ylase"/>
    <property type="match status" value="1"/>
</dbReference>
<dbReference type="InterPro" id="IPR035090">
    <property type="entry name" value="Pyridoxal_P_attach_site"/>
</dbReference>
<dbReference type="CDD" id="cd04300">
    <property type="entry name" value="GT35_Glycogen_Phosphorylase"/>
    <property type="match status" value="1"/>
</dbReference>
<dbReference type="FunFam" id="3.40.50.2000:FF:000149">
    <property type="entry name" value="Glycogen phosphorylase, muscle form"/>
    <property type="match status" value="1"/>
</dbReference>
<dbReference type="InterPro" id="IPR011833">
    <property type="entry name" value="Glycg_phsphrylas"/>
</dbReference>
<comment type="similarity">
    <text evidence="3 11">Belongs to the glycogen phosphorylase family.</text>
</comment>
<evidence type="ECO:0000256" key="10">
    <source>
        <dbReference type="PIRSR" id="PIRSR000460-1"/>
    </source>
</evidence>
<dbReference type="FunFam" id="3.40.50.2000:FF:000005">
    <property type="entry name" value="Alpha-1,4 glucan phosphorylase"/>
    <property type="match status" value="1"/>
</dbReference>
<proteinExistence type="inferred from homology"/>
<dbReference type="GO" id="GO:0005980">
    <property type="term" value="P:glycogen catabolic process"/>
    <property type="evidence" value="ECO:0007669"/>
    <property type="project" value="TreeGrafter"/>
</dbReference>
<keyword evidence="8 11" id="KW-0119">Carbohydrate metabolism</keyword>
<dbReference type="PANTHER" id="PTHR11468">
    <property type="entry name" value="GLYCOGEN PHOSPHORYLASE"/>
    <property type="match status" value="1"/>
</dbReference>
<dbReference type="SUPFAM" id="SSF53756">
    <property type="entry name" value="UDP-Glycosyltransferase/glycogen phosphorylase"/>
    <property type="match status" value="1"/>
</dbReference>
<evidence type="ECO:0000313" key="13">
    <source>
        <dbReference type="Proteomes" id="UP000325273"/>
    </source>
</evidence>
<comment type="function">
    <text evidence="11">Allosteric enzyme that catalyzes the rate-limiting step in glycogen catabolism, the phosphorolytic cleavage of glycogen to produce glucose-1-phosphate, and plays a central role in maintaining cellular and organismal glucose homeostasis.</text>
</comment>
<evidence type="ECO:0000256" key="7">
    <source>
        <dbReference type="ARBA" id="ARBA00022898"/>
    </source>
</evidence>
<dbReference type="PROSITE" id="PS00102">
    <property type="entry name" value="PHOSPHORYLASE"/>
    <property type="match status" value="1"/>
</dbReference>
<dbReference type="Proteomes" id="UP000325273">
    <property type="component" value="Unassembled WGS sequence"/>
</dbReference>
<keyword evidence="5 11" id="KW-0328">Glycosyltransferase</keyword>
<keyword evidence="7 10" id="KW-0663">Pyridoxal phosphate</keyword>
<dbReference type="GO" id="GO:0008184">
    <property type="term" value="F:glycogen phosphorylase activity"/>
    <property type="evidence" value="ECO:0007669"/>
    <property type="project" value="InterPro"/>
</dbReference>
<dbReference type="EMBL" id="VTUZ01000013">
    <property type="protein sequence ID" value="KAA1009804.1"/>
    <property type="molecule type" value="Genomic_DNA"/>
</dbReference>